<accession>A0ABM8KN82</accession>
<comment type="caution">
    <text evidence="1">The sequence shown here is derived from an EMBL/GenBank/DDBJ whole genome shotgun (WGS) entry which is preliminary data.</text>
</comment>
<proteinExistence type="predicted"/>
<gene>
    <name evidence="1" type="ORF">FLACOL7796_03958</name>
</gene>
<name>A0ABM8KN82_9FLAO</name>
<reference evidence="1 2" key="1">
    <citation type="submission" date="2020-02" db="EMBL/GenBank/DDBJ databases">
        <authorList>
            <person name="Criscuolo A."/>
        </authorList>
    </citation>
    <scope>NUCLEOTIDE SEQUENCE [LARGE SCALE GENOMIC DNA]</scope>
    <source>
        <strain evidence="1">CECT7796</strain>
    </source>
</reference>
<evidence type="ECO:0000313" key="2">
    <source>
        <dbReference type="Proteomes" id="UP000474567"/>
    </source>
</evidence>
<sequence length="68" mass="6791">MLTVTFGEDVKGTTVQVEHAAGSFGGQVEQIGLGSVDLAVTGDPVGGVPVTVATLSTCPLFISAKVMV</sequence>
<evidence type="ECO:0000313" key="1">
    <source>
        <dbReference type="EMBL" id="CAA9201834.1"/>
    </source>
</evidence>
<organism evidence="1 2">
    <name type="scientific">Flavobacterium collinsii</name>
    <dbReference type="NCBI Taxonomy" id="1114861"/>
    <lineage>
        <taxon>Bacteria</taxon>
        <taxon>Pseudomonadati</taxon>
        <taxon>Bacteroidota</taxon>
        <taxon>Flavobacteriia</taxon>
        <taxon>Flavobacteriales</taxon>
        <taxon>Flavobacteriaceae</taxon>
        <taxon>Flavobacterium</taxon>
    </lineage>
</organism>
<protein>
    <submittedName>
        <fullName evidence="1">Uncharacterized protein</fullName>
    </submittedName>
</protein>
<dbReference type="Proteomes" id="UP000474567">
    <property type="component" value="Unassembled WGS sequence"/>
</dbReference>
<keyword evidence="2" id="KW-1185">Reference proteome</keyword>
<dbReference type="EMBL" id="CADCST010000121">
    <property type="protein sequence ID" value="CAA9201834.1"/>
    <property type="molecule type" value="Genomic_DNA"/>
</dbReference>